<feature type="compositionally biased region" description="Polar residues" evidence="1">
    <location>
        <begin position="1"/>
        <end position="13"/>
    </location>
</feature>
<dbReference type="EMBL" id="RJVU01080244">
    <property type="protein sequence ID" value="ROI15168.1"/>
    <property type="molecule type" value="Genomic_DNA"/>
</dbReference>
<reference evidence="2 3" key="1">
    <citation type="submission" date="2018-10" db="EMBL/GenBank/DDBJ databases">
        <title>Genome assembly for a Yunnan-Guizhou Plateau 3E fish, Anabarilius grahami (Regan), and its evolutionary and genetic applications.</title>
        <authorList>
            <person name="Jiang W."/>
        </authorList>
    </citation>
    <scope>NUCLEOTIDE SEQUENCE [LARGE SCALE GENOMIC DNA]</scope>
    <source>
        <strain evidence="2">AG-KIZ</strain>
        <tissue evidence="2">Muscle</tissue>
    </source>
</reference>
<feature type="compositionally biased region" description="Polar residues" evidence="1">
    <location>
        <begin position="31"/>
        <end position="43"/>
    </location>
</feature>
<feature type="region of interest" description="Disordered" evidence="1">
    <location>
        <begin position="1"/>
        <end position="80"/>
    </location>
</feature>
<feature type="compositionally biased region" description="Low complexity" evidence="1">
    <location>
        <begin position="114"/>
        <end position="128"/>
    </location>
</feature>
<name>A0A3N0XCY3_ANAGA</name>
<evidence type="ECO:0000313" key="2">
    <source>
        <dbReference type="EMBL" id="ROI15168.1"/>
    </source>
</evidence>
<evidence type="ECO:0000313" key="3">
    <source>
        <dbReference type="Proteomes" id="UP000281406"/>
    </source>
</evidence>
<keyword evidence="3" id="KW-1185">Reference proteome</keyword>
<feature type="compositionally biased region" description="Low complexity" evidence="1">
    <location>
        <begin position="135"/>
        <end position="144"/>
    </location>
</feature>
<evidence type="ECO:0000256" key="1">
    <source>
        <dbReference type="SAM" id="MobiDB-lite"/>
    </source>
</evidence>
<gene>
    <name evidence="2" type="ORF">DPX16_8967</name>
</gene>
<organism evidence="2 3">
    <name type="scientific">Anabarilius grahami</name>
    <name type="common">Kanglang fish</name>
    <name type="synonym">Barilius grahami</name>
    <dbReference type="NCBI Taxonomy" id="495550"/>
    <lineage>
        <taxon>Eukaryota</taxon>
        <taxon>Metazoa</taxon>
        <taxon>Chordata</taxon>
        <taxon>Craniata</taxon>
        <taxon>Vertebrata</taxon>
        <taxon>Euteleostomi</taxon>
        <taxon>Actinopterygii</taxon>
        <taxon>Neopterygii</taxon>
        <taxon>Teleostei</taxon>
        <taxon>Ostariophysi</taxon>
        <taxon>Cypriniformes</taxon>
        <taxon>Xenocyprididae</taxon>
        <taxon>Xenocypridinae</taxon>
        <taxon>Xenocypridinae incertae sedis</taxon>
        <taxon>Anabarilius</taxon>
    </lineage>
</organism>
<proteinExistence type="predicted"/>
<protein>
    <submittedName>
        <fullName evidence="2">Uncharacterized protein</fullName>
    </submittedName>
</protein>
<feature type="region of interest" description="Disordered" evidence="1">
    <location>
        <begin position="114"/>
        <end position="164"/>
    </location>
</feature>
<feature type="compositionally biased region" description="Basic and acidic residues" evidence="1">
    <location>
        <begin position="20"/>
        <end position="30"/>
    </location>
</feature>
<dbReference type="OrthoDB" id="10624856at2759"/>
<sequence length="200" mass="20927">MLQKESLSLTTSDPEAPTKLVHEPKPDNSKAPESTQAGQSTSEPGADLDLIDLWPTDPVHTQLPTLESSSSSLVPSRNDLDFLIPSPSLVTSSPLDPSAPQVLSSSSALPLLLTPCGSSSSPRASPPSARREAESLAAPRASRPMSPPRPVSPSSLPQLAAFSSPPRPIYPETLLGYHVTPGRCPAVDLPLQSVVSVMSV</sequence>
<dbReference type="Proteomes" id="UP000281406">
    <property type="component" value="Unassembled WGS sequence"/>
</dbReference>
<accession>A0A3N0XCY3</accession>
<dbReference type="AlphaFoldDB" id="A0A3N0XCY3"/>
<comment type="caution">
    <text evidence="2">The sequence shown here is derived from an EMBL/GenBank/DDBJ whole genome shotgun (WGS) entry which is preliminary data.</text>
</comment>